<organism evidence="13 14">
    <name type="scientific">Phyllotreta striolata</name>
    <name type="common">Striped flea beetle</name>
    <name type="synonym">Crioceris striolata</name>
    <dbReference type="NCBI Taxonomy" id="444603"/>
    <lineage>
        <taxon>Eukaryota</taxon>
        <taxon>Metazoa</taxon>
        <taxon>Ecdysozoa</taxon>
        <taxon>Arthropoda</taxon>
        <taxon>Hexapoda</taxon>
        <taxon>Insecta</taxon>
        <taxon>Pterygota</taxon>
        <taxon>Neoptera</taxon>
        <taxon>Endopterygota</taxon>
        <taxon>Coleoptera</taxon>
        <taxon>Polyphaga</taxon>
        <taxon>Cucujiformia</taxon>
        <taxon>Chrysomeloidea</taxon>
        <taxon>Chrysomelidae</taxon>
        <taxon>Galerucinae</taxon>
        <taxon>Alticini</taxon>
        <taxon>Phyllotreta</taxon>
    </lineage>
</organism>
<keyword evidence="3" id="KW-0964">Secreted</keyword>
<dbReference type="OrthoDB" id="443318at2759"/>
<dbReference type="Proteomes" id="UP001153712">
    <property type="component" value="Chromosome 2"/>
</dbReference>
<keyword evidence="4" id="KW-0121">Carboxypeptidase</keyword>
<keyword evidence="5" id="KW-0645">Protease</keyword>
<comment type="subcellular location">
    <subcellularLocation>
        <location evidence="1">Secreted</location>
    </subcellularLocation>
</comment>
<evidence type="ECO:0000256" key="11">
    <source>
        <dbReference type="ARBA" id="ARBA00077736"/>
    </source>
</evidence>
<feature type="signal peptide" evidence="12">
    <location>
        <begin position="1"/>
        <end position="17"/>
    </location>
</feature>
<dbReference type="GO" id="GO:0005576">
    <property type="term" value="C:extracellular region"/>
    <property type="evidence" value="ECO:0007669"/>
    <property type="project" value="UniProtKB-SubCell"/>
</dbReference>
<keyword evidence="6 12" id="KW-0732">Signal</keyword>
<dbReference type="InterPro" id="IPR029058">
    <property type="entry name" value="AB_hydrolase_fold"/>
</dbReference>
<evidence type="ECO:0000256" key="8">
    <source>
        <dbReference type="ARBA" id="ARBA00023180"/>
    </source>
</evidence>
<dbReference type="EMBL" id="OU900095">
    <property type="protein sequence ID" value="CAG9858686.1"/>
    <property type="molecule type" value="Genomic_DNA"/>
</dbReference>
<reference evidence="13" key="1">
    <citation type="submission" date="2022-01" db="EMBL/GenBank/DDBJ databases">
        <authorList>
            <person name="King R."/>
        </authorList>
    </citation>
    <scope>NUCLEOTIDE SEQUENCE</scope>
</reference>
<evidence type="ECO:0000256" key="9">
    <source>
        <dbReference type="ARBA" id="ARBA00055847"/>
    </source>
</evidence>
<evidence type="ECO:0000256" key="12">
    <source>
        <dbReference type="SAM" id="SignalP"/>
    </source>
</evidence>
<feature type="chain" id="PRO_5040338659" description="Retinoid-inducible serine carboxypeptidase" evidence="12">
    <location>
        <begin position="18"/>
        <end position="430"/>
    </location>
</feature>
<evidence type="ECO:0000313" key="13">
    <source>
        <dbReference type="EMBL" id="CAG9858686.1"/>
    </source>
</evidence>
<dbReference type="GO" id="GO:0006508">
    <property type="term" value="P:proteolysis"/>
    <property type="evidence" value="ECO:0007669"/>
    <property type="project" value="UniProtKB-KW"/>
</dbReference>
<comment type="similarity">
    <text evidence="2">Belongs to the peptidase S10 family.</text>
</comment>
<sequence>MWTKLFYILATFQIIFAKHGFGPTDQDWGHIAARDGAYIFWWLHYTTANVTNYADKPLIIWLQGGPGSSSTGYGNFAELGPLDVDLKPRGTSWVQWANILFVDNPVGTGFGYVEDNSLLAKSNTEIAKDFLVFLKGFLDKVPIFKGVPMYIFCESYGGKMTAEIALIIDEARRKNEIDANLKGIGLGDSWISSGDSILGYAPFLYSLGRIDKDGYNQIIKVAKEIKSYLNKNESLDAEQLWGTVNEAVFDSTYGIDSYNILTKIAPETAGKNYLSRGGLYHLTDDEETKLLAVMNDKVKPALNLTQTWSDGNGEIYQALISDFMSPVTTIVERLLNETDMTVAVYNGQLDFIVDTPGTYSWVENLHFDGKQLWEAASRNGFDVNGYYEGYVKKYGKFAFYWVDRAGHMVPKDNPSAMYYILKDVTNNFKI</sequence>
<dbReference type="InterPro" id="IPR001563">
    <property type="entry name" value="Peptidase_S10"/>
</dbReference>
<dbReference type="PRINTS" id="PR00724">
    <property type="entry name" value="CRBOXYPTASEC"/>
</dbReference>
<evidence type="ECO:0000256" key="4">
    <source>
        <dbReference type="ARBA" id="ARBA00022645"/>
    </source>
</evidence>
<evidence type="ECO:0000313" key="14">
    <source>
        <dbReference type="Proteomes" id="UP001153712"/>
    </source>
</evidence>
<keyword evidence="8" id="KW-0325">Glycoprotein</keyword>
<accession>A0A9N9XNU2</accession>
<dbReference type="SUPFAM" id="SSF53474">
    <property type="entry name" value="alpha/beta-Hydrolases"/>
    <property type="match status" value="1"/>
</dbReference>
<dbReference type="PANTHER" id="PTHR11802">
    <property type="entry name" value="SERINE PROTEASE FAMILY S10 SERINE CARBOXYPEPTIDASE"/>
    <property type="match status" value="1"/>
</dbReference>
<keyword evidence="7" id="KW-0378">Hydrolase</keyword>
<proteinExistence type="inferred from homology"/>
<dbReference type="Pfam" id="PF00450">
    <property type="entry name" value="Peptidase_S10"/>
    <property type="match status" value="1"/>
</dbReference>
<evidence type="ECO:0000256" key="1">
    <source>
        <dbReference type="ARBA" id="ARBA00004613"/>
    </source>
</evidence>
<evidence type="ECO:0000256" key="10">
    <source>
        <dbReference type="ARBA" id="ARBA00070242"/>
    </source>
</evidence>
<evidence type="ECO:0000256" key="3">
    <source>
        <dbReference type="ARBA" id="ARBA00022525"/>
    </source>
</evidence>
<dbReference type="PANTHER" id="PTHR11802:SF3">
    <property type="entry name" value="RETINOID-INDUCIBLE SERINE CARBOXYPEPTIDASE"/>
    <property type="match status" value="1"/>
</dbReference>
<protein>
    <recommendedName>
        <fullName evidence="10">Retinoid-inducible serine carboxypeptidase</fullName>
    </recommendedName>
    <alternativeName>
        <fullName evidence="11">Serine carboxypeptidase 1</fullName>
    </alternativeName>
</protein>
<gene>
    <name evidence="13" type="ORF">PHYEVI_LOCUS5073</name>
</gene>
<evidence type="ECO:0000256" key="2">
    <source>
        <dbReference type="ARBA" id="ARBA00009431"/>
    </source>
</evidence>
<dbReference type="Gene3D" id="3.40.50.1820">
    <property type="entry name" value="alpha/beta hydrolase"/>
    <property type="match status" value="1"/>
</dbReference>
<evidence type="ECO:0000256" key="6">
    <source>
        <dbReference type="ARBA" id="ARBA00022729"/>
    </source>
</evidence>
<dbReference type="AlphaFoldDB" id="A0A9N9XNU2"/>
<keyword evidence="14" id="KW-1185">Reference proteome</keyword>
<dbReference type="GO" id="GO:0004185">
    <property type="term" value="F:serine-type carboxypeptidase activity"/>
    <property type="evidence" value="ECO:0007669"/>
    <property type="project" value="InterPro"/>
</dbReference>
<dbReference type="FunFam" id="3.40.50.1820:FF:000075">
    <property type="entry name" value="Carboxypeptidase"/>
    <property type="match status" value="1"/>
</dbReference>
<comment type="function">
    <text evidence="9">May be involved in vascular wall and kidney homeostasis.</text>
</comment>
<evidence type="ECO:0000256" key="5">
    <source>
        <dbReference type="ARBA" id="ARBA00022670"/>
    </source>
</evidence>
<name>A0A9N9XNU2_PHYSR</name>
<evidence type="ECO:0000256" key="7">
    <source>
        <dbReference type="ARBA" id="ARBA00022801"/>
    </source>
</evidence>